<comment type="caution">
    <text evidence="2">The sequence shown here is derived from an EMBL/GenBank/DDBJ whole genome shotgun (WGS) entry which is preliminary data.</text>
</comment>
<dbReference type="Gene3D" id="3.40.50.1010">
    <property type="entry name" value="5'-nuclease"/>
    <property type="match status" value="1"/>
</dbReference>
<dbReference type="Proteomes" id="UP000176336">
    <property type="component" value="Unassembled WGS sequence"/>
</dbReference>
<dbReference type="PANTHER" id="PTHR35458">
    <property type="entry name" value="SLR0755 PROTEIN"/>
    <property type="match status" value="1"/>
</dbReference>
<dbReference type="InterPro" id="IPR047140">
    <property type="entry name" value="LabA"/>
</dbReference>
<dbReference type="EMBL" id="MFCR01000011">
    <property type="protein sequence ID" value="OGE18632.1"/>
    <property type="molecule type" value="Genomic_DNA"/>
</dbReference>
<evidence type="ECO:0000259" key="1">
    <source>
        <dbReference type="Pfam" id="PF01936"/>
    </source>
</evidence>
<evidence type="ECO:0000313" key="3">
    <source>
        <dbReference type="Proteomes" id="UP000176336"/>
    </source>
</evidence>
<reference evidence="2 3" key="1">
    <citation type="journal article" date="2016" name="Nat. Commun.">
        <title>Thousands of microbial genomes shed light on interconnected biogeochemical processes in an aquifer system.</title>
        <authorList>
            <person name="Anantharaman K."/>
            <person name="Brown C.T."/>
            <person name="Hug L.A."/>
            <person name="Sharon I."/>
            <person name="Castelle C.J."/>
            <person name="Probst A.J."/>
            <person name="Thomas B.C."/>
            <person name="Singh A."/>
            <person name="Wilkins M.J."/>
            <person name="Karaoz U."/>
            <person name="Brodie E.L."/>
            <person name="Williams K.H."/>
            <person name="Hubbard S.S."/>
            <person name="Banfield J.F."/>
        </authorList>
    </citation>
    <scope>NUCLEOTIDE SEQUENCE [LARGE SCALE GENOMIC DNA]</scope>
</reference>
<proteinExistence type="predicted"/>
<feature type="domain" description="NYN" evidence="1">
    <location>
        <begin position="6"/>
        <end position="174"/>
    </location>
</feature>
<evidence type="ECO:0000313" key="2">
    <source>
        <dbReference type="EMBL" id="OGE18632.1"/>
    </source>
</evidence>
<dbReference type="GO" id="GO:0004540">
    <property type="term" value="F:RNA nuclease activity"/>
    <property type="evidence" value="ECO:0007669"/>
    <property type="project" value="InterPro"/>
</dbReference>
<protein>
    <recommendedName>
        <fullName evidence="1">NYN domain-containing protein</fullName>
    </recommendedName>
</protein>
<sequence length="195" mass="22164">MSNCILFIDGENFLHKVEEVIGKEQAVRDSNRIVSIDLDKLFNLPLKGLRITRKIFYASRLHLHPETKRKSEQLIRLQRKLRNNLVKLGYEFIIAGNVRAQKVNGKIIFREKGVDVKIAVDMVSLACDKKLATAILCSSDSDLQPAISEVKNRNVEVVYLGFENNPNKGLTYTTNRTILLRNSEVLASLSQRKKA</sequence>
<organism evidence="2 3">
    <name type="scientific">Candidatus Daviesbacteria bacterium RIFCSPHIGHO2_01_FULL_41_23</name>
    <dbReference type="NCBI Taxonomy" id="1797764"/>
    <lineage>
        <taxon>Bacteria</taxon>
        <taxon>Candidatus Daviesiibacteriota</taxon>
    </lineage>
</organism>
<dbReference type="AlphaFoldDB" id="A0A1F5IQJ1"/>
<name>A0A1F5IQJ1_9BACT</name>
<dbReference type="PANTHER" id="PTHR35458:SF8">
    <property type="entry name" value="SLR0650 PROTEIN"/>
    <property type="match status" value="1"/>
</dbReference>
<dbReference type="InterPro" id="IPR021139">
    <property type="entry name" value="NYN"/>
</dbReference>
<dbReference type="Pfam" id="PF01936">
    <property type="entry name" value="NYN"/>
    <property type="match status" value="1"/>
</dbReference>
<accession>A0A1F5IQJ1</accession>
<gene>
    <name evidence="2" type="ORF">A2871_03990</name>
</gene>